<evidence type="ECO:0000313" key="2">
    <source>
        <dbReference type="EMBL" id="OXA83454.1"/>
    </source>
</evidence>
<dbReference type="Proteomes" id="UP000032061">
    <property type="component" value="Unassembled WGS sequence"/>
</dbReference>
<evidence type="ECO:0000313" key="3">
    <source>
        <dbReference type="Proteomes" id="UP000032061"/>
    </source>
</evidence>
<name>A0A0D0EEX7_9FLAO</name>
<dbReference type="OrthoDB" id="1376037at2"/>
<dbReference type="RefSeq" id="WP_041516954.1">
    <property type="nucleotide sequence ID" value="NZ_JPRK01000007.1"/>
</dbReference>
<comment type="caution">
    <text evidence="1">The sequence shown here is derived from an EMBL/GenBank/DDBJ whole genome shotgun (WGS) entry which is preliminary data.</text>
</comment>
<gene>
    <name evidence="2" type="ORF">B0A73_22195</name>
    <name evidence="1" type="ORF">IW18_07360</name>
</gene>
<evidence type="ECO:0000313" key="4">
    <source>
        <dbReference type="Proteomes" id="UP000198302"/>
    </source>
</evidence>
<protein>
    <submittedName>
        <fullName evidence="1">Uncharacterized protein</fullName>
    </submittedName>
</protein>
<reference evidence="2 4" key="2">
    <citation type="submission" date="2016-11" db="EMBL/GenBank/DDBJ databases">
        <title>Whole genomes of Flavobacteriaceae.</title>
        <authorList>
            <person name="Stine C."/>
            <person name="Li C."/>
            <person name="Tadesse D."/>
        </authorList>
    </citation>
    <scope>NUCLEOTIDE SEQUENCE [LARGE SCALE GENOMIC DNA]</scope>
    <source>
        <strain evidence="2 4">ATCC 51468</strain>
    </source>
</reference>
<dbReference type="EMBL" id="JPRK01000007">
    <property type="protein sequence ID" value="KIO53124.1"/>
    <property type="molecule type" value="Genomic_DNA"/>
</dbReference>
<dbReference type="EMBL" id="MUGX01000045">
    <property type="protein sequence ID" value="OXA83454.1"/>
    <property type="molecule type" value="Genomic_DNA"/>
</dbReference>
<dbReference type="Proteomes" id="UP000198302">
    <property type="component" value="Unassembled WGS sequence"/>
</dbReference>
<reference evidence="1 3" key="1">
    <citation type="submission" date="2015-01" db="EMBL/GenBank/DDBJ databases">
        <title>Genome of Flavobacterium hibernum DSM 12611.</title>
        <authorList>
            <person name="Stropko S.J."/>
            <person name="Pipes S.E."/>
            <person name="Newman J.D."/>
        </authorList>
    </citation>
    <scope>NUCLEOTIDE SEQUENCE [LARGE SCALE GENOMIC DNA]</scope>
    <source>
        <strain evidence="1 3">DSM 12611</strain>
    </source>
</reference>
<accession>A0A0D0EEX7</accession>
<dbReference type="AlphaFoldDB" id="A0A0D0EEX7"/>
<evidence type="ECO:0000313" key="1">
    <source>
        <dbReference type="EMBL" id="KIO53124.1"/>
    </source>
</evidence>
<sequence length="76" mass="8494">MQTSNNLIIMLKTILNFKDVEVLSRNQQLNIVGKQIVALCKNWAPIGASAVNYPNYPCAELDEPMPDPIEAPSFDF</sequence>
<keyword evidence="4" id="KW-1185">Reference proteome</keyword>
<proteinExistence type="predicted"/>
<organism evidence="1 3">
    <name type="scientific">Flavobacterium hibernum</name>
    <dbReference type="NCBI Taxonomy" id="37752"/>
    <lineage>
        <taxon>Bacteria</taxon>
        <taxon>Pseudomonadati</taxon>
        <taxon>Bacteroidota</taxon>
        <taxon>Flavobacteriia</taxon>
        <taxon>Flavobacteriales</taxon>
        <taxon>Flavobacteriaceae</taxon>
        <taxon>Flavobacterium</taxon>
    </lineage>
</organism>